<feature type="signal peptide" evidence="2">
    <location>
        <begin position="1"/>
        <end position="20"/>
    </location>
</feature>
<evidence type="ECO:0000313" key="5">
    <source>
        <dbReference type="Proteomes" id="UP000286701"/>
    </source>
</evidence>
<dbReference type="OrthoDB" id="1086219at2"/>
<reference evidence="4 5" key="1">
    <citation type="submission" date="2019-01" db="EMBL/GenBank/DDBJ databases">
        <title>Mucilaginibacter antarcticum sp. nov., isolated from antarctic soil.</title>
        <authorList>
            <person name="Yan Y.-Q."/>
            <person name="Du Z.-J."/>
        </authorList>
    </citation>
    <scope>NUCLEOTIDE SEQUENCE [LARGE SCALE GENOMIC DNA]</scope>
    <source>
        <strain evidence="4 5">F01003</strain>
    </source>
</reference>
<dbReference type="Gene3D" id="2.60.40.1120">
    <property type="entry name" value="Carboxypeptidase-like, regulatory domain"/>
    <property type="match status" value="1"/>
</dbReference>
<sequence>MKLKSLFVALALLLTVNAFAQTGRDVKGVVKDSAGVTLPGTTVKIITDKDSSAIITDANGSFIFHSVTVNQFSLVVISMGYQPIKRRFTLDNKTTPFTLLPIVLKSDTRMLGVVTITDVNAVKLKEDTVEFNAAAYKVRDGAPVEDVIKKLPGVDVDKDGNVTAQGKSVTRIRVNGKDFFGGDLKTATKNLPADIVQSIQVIDDYGDQANITGIKTGEPEKVLNINIKPSKNYGYFGQASIGGGQDMLPNATESGRYVAQGNLFRFDGDRQIAVLGNLNNTNTNLFSFGGPPGGGGGPRGGGPGGNANAANGITTARSIGFNYRDSWSKKTTVYGSYSFANNTVNTTSTTIQNNISINNPSTNNQSSVQETSNLNHRFNFNIEYKPDTVNYLKITPSFAFSAITTNQNAANQLLNATQTISDYTFNSYLHSTAPNFGANVLYNHRFAKKGRNFSVNIGAGSYNIDQYQNPIYVYAPGTTQNAPANQLINTTSRTDSVGVNLSYLEPLAKKSFLEFTYGYKYQTTNADRNTDTLTTGGVRNNDPLLTNSYDYTFTTNRFGLNFRFIDKKYNYTLGVVAQPSILEGNSPDFAVNRKTEFNVAPTARFIYNFSRSQSLSINYNGTSQQPTYAQLQPVTDYSNASYPVKGNPDLKPEFNNVLSIRYNKFDFATGNVFFSNLSFTQSNNKIVSTTINYPLTEADPNLAGSILTTYQNADGYYAANAFYVFAKPWAKRKYNLFFQGNANYNNNISYIGGFGQDGLSIEKNIAKNLVLSQGVRFRVNVVDIIDAEANTTYAINRTTNTLSAANVNTKFSTLTLGLNGKNYFFKDWTLSYDFSKQLYYGYQGATNPNILNTYVERRFLKGNVGTLRFAVNDVFNENTGYTTTSSGSYITQTNANKLGRYFLVTFTLRLSKFAGARPSGPGGPGGPGMGGPGGPGFGGQ</sequence>
<dbReference type="Pfam" id="PF13620">
    <property type="entry name" value="CarboxypepD_reg"/>
    <property type="match status" value="1"/>
</dbReference>
<feature type="chain" id="PRO_5019585150" description="Outer membrane protein beta-barrel domain-containing protein" evidence="2">
    <location>
        <begin position="21"/>
        <end position="940"/>
    </location>
</feature>
<accession>A0A444MHZ7</accession>
<dbReference type="SUPFAM" id="SSF56935">
    <property type="entry name" value="Porins"/>
    <property type="match status" value="1"/>
</dbReference>
<protein>
    <recommendedName>
        <fullName evidence="3">Outer membrane protein beta-barrel domain-containing protein</fullName>
    </recommendedName>
</protein>
<feature type="compositionally biased region" description="Gly residues" evidence="1">
    <location>
        <begin position="920"/>
        <end position="940"/>
    </location>
</feature>
<feature type="domain" description="Outer membrane protein beta-barrel" evidence="3">
    <location>
        <begin position="444"/>
        <end position="907"/>
    </location>
</feature>
<name>A0A444MHZ7_9SPHI</name>
<proteinExistence type="predicted"/>
<evidence type="ECO:0000256" key="1">
    <source>
        <dbReference type="SAM" id="MobiDB-lite"/>
    </source>
</evidence>
<dbReference type="Pfam" id="PF14905">
    <property type="entry name" value="OMP_b-brl_3"/>
    <property type="match status" value="1"/>
</dbReference>
<evidence type="ECO:0000256" key="2">
    <source>
        <dbReference type="SAM" id="SignalP"/>
    </source>
</evidence>
<dbReference type="InterPro" id="IPR008969">
    <property type="entry name" value="CarboxyPept-like_regulatory"/>
</dbReference>
<dbReference type="SUPFAM" id="SSF49464">
    <property type="entry name" value="Carboxypeptidase regulatory domain-like"/>
    <property type="match status" value="1"/>
</dbReference>
<dbReference type="AlphaFoldDB" id="A0A444MHZ7"/>
<dbReference type="EMBL" id="SBIW01000028">
    <property type="protein sequence ID" value="RWY47243.1"/>
    <property type="molecule type" value="Genomic_DNA"/>
</dbReference>
<feature type="region of interest" description="Disordered" evidence="1">
    <location>
        <begin position="917"/>
        <end position="940"/>
    </location>
</feature>
<organism evidence="4 5">
    <name type="scientific">Mucilaginibacter gilvus</name>
    <dbReference type="NCBI Taxonomy" id="2305909"/>
    <lineage>
        <taxon>Bacteria</taxon>
        <taxon>Pseudomonadati</taxon>
        <taxon>Bacteroidota</taxon>
        <taxon>Sphingobacteriia</taxon>
        <taxon>Sphingobacteriales</taxon>
        <taxon>Sphingobacteriaceae</taxon>
        <taxon>Mucilaginibacter</taxon>
    </lineage>
</organism>
<dbReference type="Proteomes" id="UP000286701">
    <property type="component" value="Unassembled WGS sequence"/>
</dbReference>
<evidence type="ECO:0000259" key="3">
    <source>
        <dbReference type="Pfam" id="PF14905"/>
    </source>
</evidence>
<keyword evidence="5" id="KW-1185">Reference proteome</keyword>
<dbReference type="RefSeq" id="WP_128536225.1">
    <property type="nucleotide sequence ID" value="NZ_SBIW01000028.1"/>
</dbReference>
<keyword evidence="2" id="KW-0732">Signal</keyword>
<gene>
    <name evidence="4" type="ORF">EPL05_22420</name>
</gene>
<dbReference type="InterPro" id="IPR041700">
    <property type="entry name" value="OMP_b-brl_3"/>
</dbReference>
<evidence type="ECO:0000313" key="4">
    <source>
        <dbReference type="EMBL" id="RWY47243.1"/>
    </source>
</evidence>
<comment type="caution">
    <text evidence="4">The sequence shown here is derived from an EMBL/GenBank/DDBJ whole genome shotgun (WGS) entry which is preliminary data.</text>
</comment>